<name>A0ABT0GJJ2_9GAMM</name>
<dbReference type="InterPro" id="IPR002347">
    <property type="entry name" value="SDR_fam"/>
</dbReference>
<dbReference type="SUPFAM" id="SSF51735">
    <property type="entry name" value="NAD(P)-binding Rossmann-fold domains"/>
    <property type="match status" value="1"/>
</dbReference>
<dbReference type="Proteomes" id="UP001431449">
    <property type="component" value="Unassembled WGS sequence"/>
</dbReference>
<dbReference type="PRINTS" id="PR00081">
    <property type="entry name" value="GDHRDH"/>
</dbReference>
<dbReference type="PANTHER" id="PTHR42879">
    <property type="entry name" value="3-OXOACYL-(ACYL-CARRIER-PROTEIN) REDUCTASE"/>
    <property type="match status" value="1"/>
</dbReference>
<dbReference type="Pfam" id="PF13561">
    <property type="entry name" value="adh_short_C2"/>
    <property type="match status" value="1"/>
</dbReference>
<protein>
    <submittedName>
        <fullName evidence="2">SDR family oxidoreductase</fullName>
    </submittedName>
</protein>
<organism evidence="2 3">
    <name type="scientific">Pseudomarimonas salicorniae</name>
    <dbReference type="NCBI Taxonomy" id="2933270"/>
    <lineage>
        <taxon>Bacteria</taxon>
        <taxon>Pseudomonadati</taxon>
        <taxon>Pseudomonadota</taxon>
        <taxon>Gammaproteobacteria</taxon>
        <taxon>Lysobacterales</taxon>
        <taxon>Lysobacteraceae</taxon>
        <taxon>Pseudomarimonas</taxon>
    </lineage>
</organism>
<dbReference type="PRINTS" id="PR00080">
    <property type="entry name" value="SDRFAMILY"/>
</dbReference>
<evidence type="ECO:0000313" key="3">
    <source>
        <dbReference type="Proteomes" id="UP001431449"/>
    </source>
</evidence>
<keyword evidence="3" id="KW-1185">Reference proteome</keyword>
<dbReference type="EMBL" id="JALNMH010000011">
    <property type="protein sequence ID" value="MCK7594714.1"/>
    <property type="molecule type" value="Genomic_DNA"/>
</dbReference>
<proteinExistence type="inferred from homology"/>
<accession>A0ABT0GJJ2</accession>
<evidence type="ECO:0000313" key="2">
    <source>
        <dbReference type="EMBL" id="MCK7594714.1"/>
    </source>
</evidence>
<reference evidence="2" key="1">
    <citation type="submission" date="2022-04" db="EMBL/GenBank/DDBJ databases">
        <title>Lysobacter sp. CAU 1642 isolated from sea sand.</title>
        <authorList>
            <person name="Kim W."/>
        </authorList>
    </citation>
    <scope>NUCLEOTIDE SEQUENCE</scope>
    <source>
        <strain evidence="2">CAU 1642</strain>
    </source>
</reference>
<dbReference type="RefSeq" id="WP_248210318.1">
    <property type="nucleotide sequence ID" value="NZ_JALNMH010000011.1"/>
</dbReference>
<dbReference type="InterPro" id="IPR036291">
    <property type="entry name" value="NAD(P)-bd_dom_sf"/>
</dbReference>
<dbReference type="Gene3D" id="3.40.50.720">
    <property type="entry name" value="NAD(P)-binding Rossmann-like Domain"/>
    <property type="match status" value="1"/>
</dbReference>
<sequence length="261" mass="26636">MDLDLAGRHALVCGGSAGIGGASARELALLGARVTLLARHTEGLEQALAALPAPRGQVHAAHALDLGDGPALAALIAGPLSAGDVDILVNNSGGPPGGRLLEAPLEAFEKAFAPHLMAAHRLIQALVPGMRRRGFGRIVNIVSTSVYEPIPGLGVSNTLRAAVAGWAKTLSRELAAEGITVNNVLPGYTRTRRIDEIIGARAEKEGREAGQVEADMLAHVPAGRMAEAAEVAAAVAFLASPAAAYINGISLAVDGGRMQSI</sequence>
<evidence type="ECO:0000256" key="1">
    <source>
        <dbReference type="ARBA" id="ARBA00006484"/>
    </source>
</evidence>
<gene>
    <name evidence="2" type="ORF">M0G41_13660</name>
</gene>
<dbReference type="PANTHER" id="PTHR42879:SF6">
    <property type="entry name" value="NADPH-DEPENDENT REDUCTASE BACG"/>
    <property type="match status" value="1"/>
</dbReference>
<comment type="similarity">
    <text evidence="1">Belongs to the short-chain dehydrogenases/reductases (SDR) family.</text>
</comment>
<comment type="caution">
    <text evidence="2">The sequence shown here is derived from an EMBL/GenBank/DDBJ whole genome shotgun (WGS) entry which is preliminary data.</text>
</comment>
<dbReference type="InterPro" id="IPR050259">
    <property type="entry name" value="SDR"/>
</dbReference>